<dbReference type="OrthoDB" id="2684341at2759"/>
<name>A0A9Q3CC69_9BASI</name>
<proteinExistence type="predicted"/>
<organism evidence="1 2">
    <name type="scientific">Austropuccinia psidii MF-1</name>
    <dbReference type="NCBI Taxonomy" id="1389203"/>
    <lineage>
        <taxon>Eukaryota</taxon>
        <taxon>Fungi</taxon>
        <taxon>Dikarya</taxon>
        <taxon>Basidiomycota</taxon>
        <taxon>Pucciniomycotina</taxon>
        <taxon>Pucciniomycetes</taxon>
        <taxon>Pucciniales</taxon>
        <taxon>Sphaerophragmiaceae</taxon>
        <taxon>Austropuccinia</taxon>
    </lineage>
</organism>
<sequence>MDETQGLITFNPHYKNSSDSLMPLGNYFSSYYTGSALVCYSRTPSFPFSVHIFSPNFKNYLPSSIVELSKEIEAVGEDNSISSINLFLGNVDLPPSSYHDSLEELRDEEEEKKEIENLMEVLPCAYHQYLDEFSKVKAEKLPPHWAHDHHIKLKGSLPPSG</sequence>
<accession>A0A9Q3CC69</accession>
<comment type="caution">
    <text evidence="1">The sequence shown here is derived from an EMBL/GenBank/DDBJ whole genome shotgun (WGS) entry which is preliminary data.</text>
</comment>
<dbReference type="Proteomes" id="UP000765509">
    <property type="component" value="Unassembled WGS sequence"/>
</dbReference>
<protein>
    <submittedName>
        <fullName evidence="1">Uncharacterized protein</fullName>
    </submittedName>
</protein>
<dbReference type="AlphaFoldDB" id="A0A9Q3CC69"/>
<keyword evidence="2" id="KW-1185">Reference proteome</keyword>
<evidence type="ECO:0000313" key="2">
    <source>
        <dbReference type="Proteomes" id="UP000765509"/>
    </source>
</evidence>
<gene>
    <name evidence="1" type="ORF">O181_022204</name>
</gene>
<reference evidence="1" key="1">
    <citation type="submission" date="2021-03" db="EMBL/GenBank/DDBJ databases">
        <title>Draft genome sequence of rust myrtle Austropuccinia psidii MF-1, a brazilian biotype.</title>
        <authorList>
            <person name="Quecine M.C."/>
            <person name="Pachon D.M.R."/>
            <person name="Bonatelli M.L."/>
            <person name="Correr F.H."/>
            <person name="Franceschini L.M."/>
            <person name="Leite T.F."/>
            <person name="Margarido G.R.A."/>
            <person name="Almeida C.A."/>
            <person name="Ferrarezi J.A."/>
            <person name="Labate C.A."/>
        </authorList>
    </citation>
    <scope>NUCLEOTIDE SEQUENCE</scope>
    <source>
        <strain evidence="1">MF-1</strain>
    </source>
</reference>
<evidence type="ECO:0000313" key="1">
    <source>
        <dbReference type="EMBL" id="MBW0482489.1"/>
    </source>
</evidence>
<dbReference type="EMBL" id="AVOT02006805">
    <property type="protein sequence ID" value="MBW0482489.1"/>
    <property type="molecule type" value="Genomic_DNA"/>
</dbReference>